<dbReference type="Gene3D" id="1.10.510.10">
    <property type="entry name" value="Transferase(Phosphotransferase) domain 1"/>
    <property type="match status" value="1"/>
</dbReference>
<dbReference type="InterPro" id="IPR008271">
    <property type="entry name" value="Ser/Thr_kinase_AS"/>
</dbReference>
<dbReference type="PROSITE" id="PS50011">
    <property type="entry name" value="PROTEIN_KINASE_DOM"/>
    <property type="match status" value="1"/>
</dbReference>
<evidence type="ECO:0000256" key="2">
    <source>
        <dbReference type="ARBA" id="ARBA00022741"/>
    </source>
</evidence>
<feature type="compositionally biased region" description="Basic and acidic residues" evidence="5">
    <location>
        <begin position="368"/>
        <end position="385"/>
    </location>
</feature>
<reference evidence="8 9" key="1">
    <citation type="submission" date="2021-12" db="EMBL/GenBank/DDBJ databases">
        <title>Discovery of the Pendulisporaceae a myxobacterial family with distinct sporulation behavior and unique specialized metabolism.</title>
        <authorList>
            <person name="Garcia R."/>
            <person name="Popoff A."/>
            <person name="Bader C.D."/>
            <person name="Loehr J."/>
            <person name="Walesch S."/>
            <person name="Walt C."/>
            <person name="Boldt J."/>
            <person name="Bunk B."/>
            <person name="Haeckl F.J.F.P.J."/>
            <person name="Gunesch A.P."/>
            <person name="Birkelbach J."/>
            <person name="Nuebel U."/>
            <person name="Pietschmann T."/>
            <person name="Bach T."/>
            <person name="Mueller R."/>
        </authorList>
    </citation>
    <scope>NUCLEOTIDE SEQUENCE [LARGE SCALE GENOMIC DNA]</scope>
    <source>
        <strain evidence="8 9">MSr11954</strain>
    </source>
</reference>
<sequence length="540" mass="56807">MELTSQRHPIDGEREGELRKLVGRMIDERYRITELLGTGGVGAVYEAEHLGLGRKVAIKFLDREWAQVGSVASRFTREARAASSIESDHIVSVHDAGISDGQPYLVMELLRGEDLGRRLGRCGKLSVAETLHIAAQTLRGLADAHEARIVHRDLKPDNLFLVSRKSDRNFVKIVDFGVSKIEPREAGLSQSFVTRAGTVVGTPLYISPEQAQAASDLDARADIYSLGAIMFECLTGRPPHVGESYEQIILSICMNDAPDLRSLDPGISHEVARVVERALRRDRTRRFVSARQMLVAVTTLPAYAEACQAVGRGAEEPGVEVRGPEVRAEGRDIPRSDPRGAGMGEPGRGSSDIGGEAGDQGRRAGGGRGERGIGREPGHKGREGGGAEVEVLAAKTLLAGGAAMPVPPGSPSGSAPGSPSPSGPMGASPSRTVVLSPASRAAPSRAATELAVADTSPAAGERGVLAASQPPEGRRSMRGVAVIVGIVALVMGGALTMWGLSKFFASERAPRSAPASTGQGVAPESGDAPPRSREEKDEPP</sequence>
<feature type="domain" description="Protein kinase" evidence="7">
    <location>
        <begin position="30"/>
        <end position="303"/>
    </location>
</feature>
<dbReference type="Gene3D" id="3.30.200.20">
    <property type="entry name" value="Phosphorylase Kinase, domain 1"/>
    <property type="match status" value="1"/>
</dbReference>
<keyword evidence="1" id="KW-0808">Transferase</keyword>
<gene>
    <name evidence="8" type="ORF">LZC94_33065</name>
</gene>
<feature type="region of interest" description="Disordered" evidence="5">
    <location>
        <begin position="313"/>
        <end position="386"/>
    </location>
</feature>
<feature type="compositionally biased region" description="Basic and acidic residues" evidence="5">
    <location>
        <begin position="530"/>
        <end position="540"/>
    </location>
</feature>
<dbReference type="PANTHER" id="PTHR43289">
    <property type="entry name" value="MITOGEN-ACTIVATED PROTEIN KINASE KINASE KINASE 20-RELATED"/>
    <property type="match status" value="1"/>
</dbReference>
<keyword evidence="6" id="KW-1133">Transmembrane helix</keyword>
<proteinExistence type="predicted"/>
<evidence type="ECO:0000256" key="1">
    <source>
        <dbReference type="ARBA" id="ARBA00022679"/>
    </source>
</evidence>
<organism evidence="8 9">
    <name type="scientific">Pendulispora albinea</name>
    <dbReference type="NCBI Taxonomy" id="2741071"/>
    <lineage>
        <taxon>Bacteria</taxon>
        <taxon>Pseudomonadati</taxon>
        <taxon>Myxococcota</taxon>
        <taxon>Myxococcia</taxon>
        <taxon>Myxococcales</taxon>
        <taxon>Sorangiineae</taxon>
        <taxon>Pendulisporaceae</taxon>
        <taxon>Pendulispora</taxon>
    </lineage>
</organism>
<dbReference type="Pfam" id="PF00069">
    <property type="entry name" value="Pkinase"/>
    <property type="match status" value="1"/>
</dbReference>
<evidence type="ECO:0000313" key="8">
    <source>
        <dbReference type="EMBL" id="WXB12668.1"/>
    </source>
</evidence>
<feature type="transmembrane region" description="Helical" evidence="6">
    <location>
        <begin position="479"/>
        <end position="501"/>
    </location>
</feature>
<dbReference type="EMBL" id="CP089984">
    <property type="protein sequence ID" value="WXB12668.1"/>
    <property type="molecule type" value="Genomic_DNA"/>
</dbReference>
<dbReference type="PANTHER" id="PTHR43289:SF6">
    <property type="entry name" value="SERINE_THREONINE-PROTEIN KINASE NEKL-3"/>
    <property type="match status" value="1"/>
</dbReference>
<dbReference type="InterPro" id="IPR011009">
    <property type="entry name" value="Kinase-like_dom_sf"/>
</dbReference>
<dbReference type="CDD" id="cd14014">
    <property type="entry name" value="STKc_PknB_like"/>
    <property type="match status" value="1"/>
</dbReference>
<keyword evidence="4" id="KW-0067">ATP-binding</keyword>
<dbReference type="Proteomes" id="UP001370348">
    <property type="component" value="Chromosome"/>
</dbReference>
<keyword evidence="9" id="KW-1185">Reference proteome</keyword>
<feature type="compositionally biased region" description="Low complexity" evidence="5">
    <location>
        <begin position="423"/>
        <end position="442"/>
    </location>
</feature>
<dbReference type="PROSITE" id="PS00108">
    <property type="entry name" value="PROTEIN_KINASE_ST"/>
    <property type="match status" value="1"/>
</dbReference>
<protein>
    <submittedName>
        <fullName evidence="8">Protein kinase</fullName>
    </submittedName>
</protein>
<dbReference type="InterPro" id="IPR000719">
    <property type="entry name" value="Prot_kinase_dom"/>
</dbReference>
<name>A0ABZ2LP30_9BACT</name>
<dbReference type="RefSeq" id="WP_394822289.1">
    <property type="nucleotide sequence ID" value="NZ_CP089984.1"/>
</dbReference>
<dbReference type="GO" id="GO:0016301">
    <property type="term" value="F:kinase activity"/>
    <property type="evidence" value="ECO:0007669"/>
    <property type="project" value="UniProtKB-KW"/>
</dbReference>
<evidence type="ECO:0000256" key="5">
    <source>
        <dbReference type="SAM" id="MobiDB-lite"/>
    </source>
</evidence>
<feature type="compositionally biased region" description="Gly residues" evidence="5">
    <location>
        <begin position="355"/>
        <end position="367"/>
    </location>
</feature>
<keyword evidence="3 8" id="KW-0418">Kinase</keyword>
<feature type="region of interest" description="Disordered" evidence="5">
    <location>
        <begin position="507"/>
        <end position="540"/>
    </location>
</feature>
<feature type="region of interest" description="Disordered" evidence="5">
    <location>
        <begin position="402"/>
        <end position="442"/>
    </location>
</feature>
<evidence type="ECO:0000313" key="9">
    <source>
        <dbReference type="Proteomes" id="UP001370348"/>
    </source>
</evidence>
<evidence type="ECO:0000256" key="4">
    <source>
        <dbReference type="ARBA" id="ARBA00022840"/>
    </source>
</evidence>
<dbReference type="SMART" id="SM00220">
    <property type="entry name" value="S_TKc"/>
    <property type="match status" value="1"/>
</dbReference>
<keyword evidence="6" id="KW-0472">Membrane</keyword>
<keyword evidence="6" id="KW-0812">Transmembrane</keyword>
<feature type="compositionally biased region" description="Basic and acidic residues" evidence="5">
    <location>
        <begin position="322"/>
        <end position="338"/>
    </location>
</feature>
<keyword evidence="2" id="KW-0547">Nucleotide-binding</keyword>
<accession>A0ABZ2LP30</accession>
<evidence type="ECO:0000256" key="3">
    <source>
        <dbReference type="ARBA" id="ARBA00022777"/>
    </source>
</evidence>
<dbReference type="SUPFAM" id="SSF56112">
    <property type="entry name" value="Protein kinase-like (PK-like)"/>
    <property type="match status" value="1"/>
</dbReference>
<evidence type="ECO:0000259" key="7">
    <source>
        <dbReference type="PROSITE" id="PS50011"/>
    </source>
</evidence>
<evidence type="ECO:0000256" key="6">
    <source>
        <dbReference type="SAM" id="Phobius"/>
    </source>
</evidence>